<feature type="domain" description="F-box" evidence="1">
    <location>
        <begin position="41"/>
        <end position="92"/>
    </location>
</feature>
<evidence type="ECO:0000313" key="3">
    <source>
        <dbReference type="Proteomes" id="UP000663852"/>
    </source>
</evidence>
<evidence type="ECO:0000313" key="2">
    <source>
        <dbReference type="EMBL" id="CAF1431674.1"/>
    </source>
</evidence>
<dbReference type="InterPro" id="IPR001810">
    <property type="entry name" value="F-box_dom"/>
</dbReference>
<accession>A0A815N944</accession>
<reference evidence="2" key="1">
    <citation type="submission" date="2021-02" db="EMBL/GenBank/DDBJ databases">
        <authorList>
            <person name="Nowell W R."/>
        </authorList>
    </citation>
    <scope>NUCLEOTIDE SEQUENCE</scope>
</reference>
<dbReference type="Proteomes" id="UP000663852">
    <property type="component" value="Unassembled WGS sequence"/>
</dbReference>
<dbReference type="Gene3D" id="3.80.10.10">
    <property type="entry name" value="Ribonuclease Inhibitor"/>
    <property type="match status" value="1"/>
</dbReference>
<evidence type="ECO:0000259" key="1">
    <source>
        <dbReference type="PROSITE" id="PS50181"/>
    </source>
</evidence>
<sequence length="592" mass="69748">MMLNQSSLYHHFQHSSKKRTLKLSQHSERLTKRLKSTNAAKTTLECLPNELFYHIFSYLTDRELFTSFNFFPLHRRFNELIHNRTSINLHSIQRSQFIEHFYENSSINPQILRQIRLFNTDETPGLINFFFAIYPLDLFSNLKILALDQPEQKDLLKLMKYFPHLEHLSVRLSTVVRMPTMVYTNLYSSIGNSSLKSLTIHDDPDEPITLPDELSFPNLTKLNLGSLNMFDVQRILRAAPKLASFAFHLNSEQSNRQFEQNLQTNITELDIDGPRAEFNQIDKLLRQTKKLQRLKLVCRGVSASTWENFIKENLSNLINFRFKFDIRQKDIQLIEYEQDWWKTEKKWIVVGHPLSSLIYTIPFIDTKLILNARTAYRQEKCPSSKVSNEYSHIRQLILTLNPLGFKLCQSDEIYFDKVHSLTLIDYKHSQKPISHLRTLINLSTVRHLTIDHRMRSGTFVLLMKEMPNLRSLSGQDVAFSAITNKFQNEHVISFLKENIRKLTLSPFKPCDDIRYVSQLCVIFSRVHHLSLSIKWAVDIWPWLTKIASLSSATVFCRYGSFIDLINDPNNHKWFFNCTYELRSHQDLRLWIE</sequence>
<dbReference type="PROSITE" id="PS50181">
    <property type="entry name" value="FBOX"/>
    <property type="match status" value="1"/>
</dbReference>
<dbReference type="InterPro" id="IPR036047">
    <property type="entry name" value="F-box-like_dom_sf"/>
</dbReference>
<dbReference type="EMBL" id="CAJNOJ010000395">
    <property type="protein sequence ID" value="CAF1431674.1"/>
    <property type="molecule type" value="Genomic_DNA"/>
</dbReference>
<dbReference type="SUPFAM" id="SSF81383">
    <property type="entry name" value="F-box domain"/>
    <property type="match status" value="1"/>
</dbReference>
<dbReference type="AlphaFoldDB" id="A0A815N944"/>
<organism evidence="2 3">
    <name type="scientific">Adineta ricciae</name>
    <name type="common">Rotifer</name>
    <dbReference type="NCBI Taxonomy" id="249248"/>
    <lineage>
        <taxon>Eukaryota</taxon>
        <taxon>Metazoa</taxon>
        <taxon>Spiralia</taxon>
        <taxon>Gnathifera</taxon>
        <taxon>Rotifera</taxon>
        <taxon>Eurotatoria</taxon>
        <taxon>Bdelloidea</taxon>
        <taxon>Adinetida</taxon>
        <taxon>Adinetidae</taxon>
        <taxon>Adineta</taxon>
    </lineage>
</organism>
<dbReference type="OrthoDB" id="9975329at2759"/>
<name>A0A815N944_ADIRI</name>
<proteinExistence type="predicted"/>
<gene>
    <name evidence="2" type="ORF">EDS130_LOCUS38247</name>
</gene>
<protein>
    <recommendedName>
        <fullName evidence="1">F-box domain-containing protein</fullName>
    </recommendedName>
</protein>
<dbReference type="SUPFAM" id="SSF52047">
    <property type="entry name" value="RNI-like"/>
    <property type="match status" value="1"/>
</dbReference>
<dbReference type="InterPro" id="IPR032675">
    <property type="entry name" value="LRR_dom_sf"/>
</dbReference>
<comment type="caution">
    <text evidence="2">The sequence shown here is derived from an EMBL/GenBank/DDBJ whole genome shotgun (WGS) entry which is preliminary data.</text>
</comment>